<feature type="domain" description="Teneurin-like YD-shell" evidence="3">
    <location>
        <begin position="77"/>
        <end position="183"/>
    </location>
</feature>
<evidence type="ECO:0000313" key="4">
    <source>
        <dbReference type="EMBL" id="AEV69691.1"/>
    </source>
</evidence>
<dbReference type="PANTHER" id="PTHR32305">
    <property type="match status" value="1"/>
</dbReference>
<dbReference type="InterPro" id="IPR006530">
    <property type="entry name" value="YD"/>
</dbReference>
<name>G8LVQ5_ACECE</name>
<dbReference type="KEGG" id="ccl:Clocl_3169"/>
<dbReference type="InterPro" id="IPR022385">
    <property type="entry name" value="Rhs_assc_core"/>
</dbReference>
<dbReference type="InterPro" id="IPR036366">
    <property type="entry name" value="PGBDSf"/>
</dbReference>
<gene>
    <name evidence="4" type="ordered locus">Clocl_3169</name>
</gene>
<keyword evidence="1" id="KW-0677">Repeat</keyword>
<evidence type="ECO:0000259" key="2">
    <source>
        <dbReference type="Pfam" id="PF01471"/>
    </source>
</evidence>
<organism evidence="4 5">
    <name type="scientific">Acetivibrio clariflavus (strain DSM 19732 / NBRC 101661 / EBR45)</name>
    <name type="common">Clostridium clariflavum</name>
    <dbReference type="NCBI Taxonomy" id="720554"/>
    <lineage>
        <taxon>Bacteria</taxon>
        <taxon>Bacillati</taxon>
        <taxon>Bacillota</taxon>
        <taxon>Clostridia</taxon>
        <taxon>Eubacteriales</taxon>
        <taxon>Oscillospiraceae</taxon>
        <taxon>Acetivibrio</taxon>
    </lineage>
</organism>
<dbReference type="InterPro" id="IPR036365">
    <property type="entry name" value="PGBD-like_sf"/>
</dbReference>
<dbReference type="Gene3D" id="1.10.101.10">
    <property type="entry name" value="PGBD-like superfamily/PGBD"/>
    <property type="match status" value="1"/>
</dbReference>
<feature type="domain" description="Teneurin-like YD-shell" evidence="3">
    <location>
        <begin position="447"/>
        <end position="566"/>
    </location>
</feature>
<dbReference type="InterPro" id="IPR031325">
    <property type="entry name" value="RHS_repeat"/>
</dbReference>
<dbReference type="NCBIfam" id="TIGR01643">
    <property type="entry name" value="YD_repeat_2x"/>
    <property type="match status" value="3"/>
</dbReference>
<dbReference type="OrthoDB" id="1899157at2"/>
<evidence type="ECO:0000256" key="1">
    <source>
        <dbReference type="ARBA" id="ARBA00022737"/>
    </source>
</evidence>
<proteinExistence type="predicted"/>
<reference evidence="5" key="1">
    <citation type="submission" date="2011-12" db="EMBL/GenBank/DDBJ databases">
        <title>Complete sequence of Clostridium clariflavum DSM 19732.</title>
        <authorList>
            <consortium name="US DOE Joint Genome Institute"/>
            <person name="Lucas S."/>
            <person name="Han J."/>
            <person name="Lapidus A."/>
            <person name="Cheng J.-F."/>
            <person name="Goodwin L."/>
            <person name="Pitluck S."/>
            <person name="Peters L."/>
            <person name="Teshima H."/>
            <person name="Detter J.C."/>
            <person name="Han C."/>
            <person name="Tapia R."/>
            <person name="Land M."/>
            <person name="Hauser L."/>
            <person name="Kyrpides N."/>
            <person name="Ivanova N."/>
            <person name="Pagani I."/>
            <person name="Kitzmiller T."/>
            <person name="Lynd L."/>
            <person name="Izquierdo J."/>
            <person name="Woyke T."/>
        </authorList>
    </citation>
    <scope>NUCLEOTIDE SEQUENCE [LARGE SCALE GENOMIC DNA]</scope>
    <source>
        <strain evidence="5">DSM 19732 / NBRC 101661 / EBR45</strain>
    </source>
</reference>
<dbReference type="eggNOG" id="COG3209">
    <property type="taxonomic scope" value="Bacteria"/>
</dbReference>
<dbReference type="InterPro" id="IPR002477">
    <property type="entry name" value="Peptidoglycan-bd-like"/>
</dbReference>
<dbReference type="Gene3D" id="2.180.10.10">
    <property type="entry name" value="RHS repeat-associated core"/>
    <property type="match status" value="1"/>
</dbReference>
<dbReference type="Pfam" id="PF05593">
    <property type="entry name" value="RHS_repeat"/>
    <property type="match status" value="1"/>
</dbReference>
<dbReference type="EMBL" id="CP003065">
    <property type="protein sequence ID" value="AEV69691.1"/>
    <property type="molecule type" value="Genomic_DNA"/>
</dbReference>
<dbReference type="InterPro" id="IPR050708">
    <property type="entry name" value="T6SS_VgrG/RHS"/>
</dbReference>
<dbReference type="STRING" id="720554.Clocl_3169"/>
<dbReference type="PANTHER" id="PTHR32305:SF15">
    <property type="entry name" value="PROTEIN RHSA-RELATED"/>
    <property type="match status" value="1"/>
</dbReference>
<dbReference type="AlphaFoldDB" id="G8LVQ5"/>
<feature type="domain" description="Peptidoglycan binding-like" evidence="2">
    <location>
        <begin position="588"/>
        <end position="646"/>
    </location>
</feature>
<dbReference type="Pfam" id="PF01471">
    <property type="entry name" value="PG_binding_1"/>
    <property type="match status" value="1"/>
</dbReference>
<keyword evidence="5" id="KW-1185">Reference proteome</keyword>
<dbReference type="SUPFAM" id="SSF47090">
    <property type="entry name" value="PGBD-like"/>
    <property type="match status" value="1"/>
</dbReference>
<evidence type="ECO:0000259" key="3">
    <source>
        <dbReference type="Pfam" id="PF25023"/>
    </source>
</evidence>
<sequence length="905" mass="101996">MCHSCAGLFDAYETTTYTYDLNGNMLSQTDGEGNRTDYRYNVVNKVVKIWNMGSDKVESYTYYPNGLVKTKQDKNGDITNYEYDCHGRLKKKSVGSLTVQYTYDGNGNQLTITDSTGTTERTYDELNRVKTKKVPNFGTITYTYDITAGVDLGFTAEQSKDPKGNITTKVYDKAGRIKYVYDGNLTSTSKTEYNYYDNGSVKNVIYPNGYKEEYTYYKDNLLWTLKNYKKSGSTDVVMDSYTYTYDRAHNQTSKVEVINGVNKGTTSYTYDVLNRLKTVNEPNGRTTSYEYDRAGNRKSEAVVYKGETTTTTYEYSKDNRLMSSTKKQGDKVVEREIYGYDFNGNMTYKSKSTIQSYDVSEGESIGLYAETMGDSQVIVNSYDGFNQLIKTQIGDMNISYVYNGEGYRVEKTVNDATTRYMYESDKVVLETDGKGNQTGRNIYGTNLLMRKAGNDTLYYMYNGHADVTALIDASTGVVRASYYYDAFGNIQEQKYYTSSGKETSEKINNSITYAGYQYDDETGLYYLNARMYDPKIARFLQEDTYRGDINDPLSLNLYTYCANNPIIYWDYSGHKYKNELLKYGMKDDNDIIILQKVLVSKGYLKMPEGVDYGYYGKLTRDAVKKYQKDHGLEDDGIVGDKTWESLGLLLEGPESNYYAYKQYNNILKSDPKDLAKAKVSGSVKTQYEANIQKTIKGSNATIANAKKSELENIASKDDQSTINNEFDYSRVSILQIRDKNYTDSKALIKYDDQYLPLNMGIFVGTATGDAQFELNNEDGFIAKAGGSVSIIEVDIIDEQWGSDGFGINSGSNFKIGTAEGYAGLSLSLEEIGPQLGFEVATFKGELAYEINLWKVNVVVKPYFTFLGYGAKAKAVIKPEKMKMETEAGGTFGPAGIGINFEIGFD</sequence>
<evidence type="ECO:0000313" key="5">
    <source>
        <dbReference type="Proteomes" id="UP000005435"/>
    </source>
</evidence>
<dbReference type="InterPro" id="IPR056823">
    <property type="entry name" value="TEN-like_YD-shell"/>
</dbReference>
<dbReference type="HOGENOM" id="CLU_320492_0_0_9"/>
<accession>G8LVQ5</accession>
<dbReference type="Pfam" id="PF25023">
    <property type="entry name" value="TEN_YD-shell"/>
    <property type="match status" value="2"/>
</dbReference>
<protein>
    <submittedName>
        <fullName evidence="4">RHS repeat-associated core domain protein</fullName>
    </submittedName>
</protein>
<reference evidence="4 5" key="2">
    <citation type="journal article" date="2012" name="Stand. Genomic Sci.">
        <title>Complete Genome Sequence of Clostridium clariflavum DSM 19732.</title>
        <authorList>
            <person name="Izquierdo J.A."/>
            <person name="Goodwin L."/>
            <person name="Davenport K.W."/>
            <person name="Teshima H."/>
            <person name="Bruce D."/>
            <person name="Detter C."/>
            <person name="Tapia R."/>
            <person name="Han S."/>
            <person name="Land M."/>
            <person name="Hauser L."/>
            <person name="Jeffries C.D."/>
            <person name="Han J."/>
            <person name="Pitluck S."/>
            <person name="Nolan M."/>
            <person name="Chen A."/>
            <person name="Huntemann M."/>
            <person name="Mavromatis K."/>
            <person name="Mikhailova N."/>
            <person name="Liolios K."/>
            <person name="Woyke T."/>
            <person name="Lynd L.R."/>
        </authorList>
    </citation>
    <scope>NUCLEOTIDE SEQUENCE [LARGE SCALE GENOMIC DNA]</scope>
    <source>
        <strain evidence="5">DSM 19732 / NBRC 101661 / EBR45</strain>
    </source>
</reference>
<dbReference type="NCBIfam" id="TIGR03696">
    <property type="entry name" value="Rhs_assc_core"/>
    <property type="match status" value="1"/>
</dbReference>
<dbReference type="Proteomes" id="UP000005435">
    <property type="component" value="Chromosome"/>
</dbReference>